<reference evidence="1" key="1">
    <citation type="journal article" date="2023" name="Insect Mol. Biol.">
        <title>Genome sequencing provides insights into the evolution of gene families encoding plant cell wall-degrading enzymes in longhorned beetles.</title>
        <authorList>
            <person name="Shin N.R."/>
            <person name="Okamura Y."/>
            <person name="Kirsch R."/>
            <person name="Pauchet Y."/>
        </authorList>
    </citation>
    <scope>NUCLEOTIDE SEQUENCE</scope>
    <source>
        <strain evidence="1">RBIC_L_NR</strain>
    </source>
</reference>
<accession>A0AAV8X735</accession>
<evidence type="ECO:0000313" key="1">
    <source>
        <dbReference type="EMBL" id="KAJ8934415.1"/>
    </source>
</evidence>
<organism evidence="1 2">
    <name type="scientific">Rhamnusium bicolor</name>
    <dbReference type="NCBI Taxonomy" id="1586634"/>
    <lineage>
        <taxon>Eukaryota</taxon>
        <taxon>Metazoa</taxon>
        <taxon>Ecdysozoa</taxon>
        <taxon>Arthropoda</taxon>
        <taxon>Hexapoda</taxon>
        <taxon>Insecta</taxon>
        <taxon>Pterygota</taxon>
        <taxon>Neoptera</taxon>
        <taxon>Endopterygota</taxon>
        <taxon>Coleoptera</taxon>
        <taxon>Polyphaga</taxon>
        <taxon>Cucujiformia</taxon>
        <taxon>Chrysomeloidea</taxon>
        <taxon>Cerambycidae</taxon>
        <taxon>Lepturinae</taxon>
        <taxon>Rhagiini</taxon>
        <taxon>Rhamnusium</taxon>
    </lineage>
</organism>
<dbReference type="AlphaFoldDB" id="A0AAV8X735"/>
<protein>
    <submittedName>
        <fullName evidence="1">Uncharacterized protein</fullName>
    </submittedName>
</protein>
<proteinExistence type="predicted"/>
<dbReference type="EMBL" id="JANEYF010003732">
    <property type="protein sequence ID" value="KAJ8934415.1"/>
    <property type="molecule type" value="Genomic_DNA"/>
</dbReference>
<gene>
    <name evidence="1" type="ORF">NQ314_013456</name>
</gene>
<name>A0AAV8X735_9CUCU</name>
<sequence length="97" mass="10164">MSHAGQPILLTVTAEEVRTNPEEAPAQSTNVQLALIPPGVTAGLPTFGAIEYNALINENSPTGTVLDLPQAEVNTQPGDVVTLALLNNNGKYEICIL</sequence>
<keyword evidence="2" id="KW-1185">Reference proteome</keyword>
<comment type="caution">
    <text evidence="1">The sequence shown here is derived from an EMBL/GenBank/DDBJ whole genome shotgun (WGS) entry which is preliminary data.</text>
</comment>
<dbReference type="Proteomes" id="UP001162156">
    <property type="component" value="Unassembled WGS sequence"/>
</dbReference>
<evidence type="ECO:0000313" key="2">
    <source>
        <dbReference type="Proteomes" id="UP001162156"/>
    </source>
</evidence>